<accession>X1J4B1</accession>
<feature type="non-terminal residue" evidence="1">
    <location>
        <position position="179"/>
    </location>
</feature>
<dbReference type="AlphaFoldDB" id="X1J4B1"/>
<reference evidence="1" key="1">
    <citation type="journal article" date="2014" name="Front. Microbiol.">
        <title>High frequency of phylogenetically diverse reductive dehalogenase-homologous genes in deep subseafloor sedimentary metagenomes.</title>
        <authorList>
            <person name="Kawai M."/>
            <person name="Futagami T."/>
            <person name="Toyoda A."/>
            <person name="Takaki Y."/>
            <person name="Nishi S."/>
            <person name="Hori S."/>
            <person name="Arai W."/>
            <person name="Tsubouchi T."/>
            <person name="Morono Y."/>
            <person name="Uchiyama I."/>
            <person name="Ito T."/>
            <person name="Fujiyama A."/>
            <person name="Inagaki F."/>
            <person name="Takami H."/>
        </authorList>
    </citation>
    <scope>NUCLEOTIDE SEQUENCE</scope>
    <source>
        <strain evidence="1">Expedition CK06-06</strain>
    </source>
</reference>
<dbReference type="EMBL" id="BARU01044056">
    <property type="protein sequence ID" value="GAH76335.1"/>
    <property type="molecule type" value="Genomic_DNA"/>
</dbReference>
<proteinExistence type="predicted"/>
<feature type="non-terminal residue" evidence="1">
    <location>
        <position position="1"/>
    </location>
</feature>
<organism evidence="1">
    <name type="scientific">marine sediment metagenome</name>
    <dbReference type="NCBI Taxonomy" id="412755"/>
    <lineage>
        <taxon>unclassified sequences</taxon>
        <taxon>metagenomes</taxon>
        <taxon>ecological metagenomes</taxon>
    </lineage>
</organism>
<sequence>TCLHELGHLLLDKNRDHYCDIPDAPKEPDVTFYPYNALIDAIINYKLSININIPRFYNLFLVNRLNFIRENKNRLHDINTRPHKVLGDYCYNYTFWKYILRNEDKEQNNLVNLYLERFKYKICDHFNLNDNNFRDFEKSLDNFQKIKDSNDLNQIYCFILRVYYVLNSWGKIQFWDKET</sequence>
<protein>
    <submittedName>
        <fullName evidence="1">Uncharacterized protein</fullName>
    </submittedName>
</protein>
<evidence type="ECO:0000313" key="1">
    <source>
        <dbReference type="EMBL" id="GAH76335.1"/>
    </source>
</evidence>
<gene>
    <name evidence="1" type="ORF">S03H2_67325</name>
</gene>
<comment type="caution">
    <text evidence="1">The sequence shown here is derived from an EMBL/GenBank/DDBJ whole genome shotgun (WGS) entry which is preliminary data.</text>
</comment>
<name>X1J4B1_9ZZZZ</name>